<name>A0A7R9V2W0_9CHLO</name>
<evidence type="ECO:0000313" key="2">
    <source>
        <dbReference type="EMBL" id="CAD8282388.1"/>
    </source>
</evidence>
<organism evidence="2">
    <name type="scientific">Chlamydomonas euryale</name>
    <dbReference type="NCBI Taxonomy" id="1486919"/>
    <lineage>
        <taxon>Eukaryota</taxon>
        <taxon>Viridiplantae</taxon>
        <taxon>Chlorophyta</taxon>
        <taxon>core chlorophytes</taxon>
        <taxon>Chlorophyceae</taxon>
        <taxon>CS clade</taxon>
        <taxon>Chlamydomonadales</taxon>
        <taxon>Chlamydomonadaceae</taxon>
        <taxon>Chlamydomonas</taxon>
    </lineage>
</organism>
<dbReference type="EMBL" id="HBEC01005316">
    <property type="protein sequence ID" value="CAD8282388.1"/>
    <property type="molecule type" value="Transcribed_RNA"/>
</dbReference>
<feature type="region of interest" description="Disordered" evidence="1">
    <location>
        <begin position="88"/>
        <end position="121"/>
    </location>
</feature>
<gene>
    <name evidence="2" type="ORF">CEUR00632_LOCUS2423</name>
</gene>
<dbReference type="AlphaFoldDB" id="A0A7R9V2W0"/>
<proteinExistence type="predicted"/>
<protein>
    <submittedName>
        <fullName evidence="2">Uncharacterized protein</fullName>
    </submittedName>
</protein>
<accession>A0A7R9V2W0</accession>
<feature type="compositionally biased region" description="Basic and acidic residues" evidence="1">
    <location>
        <begin position="88"/>
        <end position="100"/>
    </location>
</feature>
<reference evidence="2" key="1">
    <citation type="submission" date="2021-01" db="EMBL/GenBank/DDBJ databases">
        <authorList>
            <person name="Corre E."/>
            <person name="Pelletier E."/>
            <person name="Niang G."/>
            <person name="Scheremetjew M."/>
            <person name="Finn R."/>
            <person name="Kale V."/>
            <person name="Holt S."/>
            <person name="Cochrane G."/>
            <person name="Meng A."/>
            <person name="Brown T."/>
            <person name="Cohen L."/>
        </authorList>
    </citation>
    <scope>NUCLEOTIDE SEQUENCE</scope>
    <source>
        <strain evidence="2">CCMP219</strain>
    </source>
</reference>
<sequence>MTGARYPSASAAIPCSARPTLVGAAAVNLQSASTDAHIIASQCVQPDLGLMAHDPSAILEANEEAVEQYIAGDLNELGVVPSMRKNPLGERLVEKQHNDDSGYQSDDEDSNKAIDGTSTTA</sequence>
<evidence type="ECO:0000256" key="1">
    <source>
        <dbReference type="SAM" id="MobiDB-lite"/>
    </source>
</evidence>